<sequence length="440" mass="51502">MDSLSVPSTKGMFSVYLPKTFDTSKSWPLLLGFDSSGKTGGITRLYKAAAEEYGYIVVIADVLEHQKPKEKVEYMLTFMDYVHSLFSIQKRRVYVTAFGDDAKIVSLLPALYSDEIAGVIAIGDSYYYNSSVRIKKSFSYLGVVNTSNYRYRDFFNNKAYLKSKAIPADVFVYNDTSKLPNQRIINKALSTFTLQAMLKGRIPKDSIRVQRLFKRDLAEVDSYIGKGEFLFANEELKRIRIKYGMFFNTSYLKEEQKEIKKRKEYKREKRLESKYNYKERLIREKYMFALEEDVEIEDFENLGWWKYQMSLVDTLVQNKEKYAHDTGLRAKGYLKYLVDAYKAELLKDNNKYLVKRLFLNILSTIVDEQDFESYKKIISLSAQDQDYETALFYLEKMLQNGYKDVDALYVIEGTLALKLSKEYNELIKKYLGTSKYLFSN</sequence>
<name>A0A554VLN6_9FLAO</name>
<gene>
    <name evidence="1" type="ORF">FOF46_09545</name>
</gene>
<dbReference type="AlphaFoldDB" id="A0A554VLN6"/>
<comment type="caution">
    <text evidence="1">The sequence shown here is derived from an EMBL/GenBank/DDBJ whole genome shotgun (WGS) entry which is preliminary data.</text>
</comment>
<evidence type="ECO:0000313" key="1">
    <source>
        <dbReference type="EMBL" id="TSE09106.1"/>
    </source>
</evidence>
<protein>
    <submittedName>
        <fullName evidence="1">Uncharacterized protein</fullName>
    </submittedName>
</protein>
<proteinExistence type="predicted"/>
<dbReference type="Proteomes" id="UP000318833">
    <property type="component" value="Unassembled WGS sequence"/>
</dbReference>
<evidence type="ECO:0000313" key="2">
    <source>
        <dbReference type="Proteomes" id="UP000318833"/>
    </source>
</evidence>
<dbReference type="OrthoDB" id="1123157at2"/>
<organism evidence="1 2">
    <name type="scientific">Aquimarina algiphila</name>
    <dbReference type="NCBI Taxonomy" id="2047982"/>
    <lineage>
        <taxon>Bacteria</taxon>
        <taxon>Pseudomonadati</taxon>
        <taxon>Bacteroidota</taxon>
        <taxon>Flavobacteriia</taxon>
        <taxon>Flavobacteriales</taxon>
        <taxon>Flavobacteriaceae</taxon>
        <taxon>Aquimarina</taxon>
    </lineage>
</organism>
<keyword evidence="2" id="KW-1185">Reference proteome</keyword>
<dbReference type="RefSeq" id="WP_143916287.1">
    <property type="nucleotide sequence ID" value="NZ_CANMVV010000002.1"/>
</dbReference>
<dbReference type="InterPro" id="IPR029058">
    <property type="entry name" value="AB_hydrolase_fold"/>
</dbReference>
<dbReference type="EMBL" id="VLNR01000016">
    <property type="protein sequence ID" value="TSE09106.1"/>
    <property type="molecule type" value="Genomic_DNA"/>
</dbReference>
<accession>A0A554VLN6</accession>
<reference evidence="1 2" key="1">
    <citation type="submission" date="2019-07" db="EMBL/GenBank/DDBJ databases">
        <title>The draft genome sequence of Aquimarina algiphila M91.</title>
        <authorList>
            <person name="Meng X."/>
        </authorList>
    </citation>
    <scope>NUCLEOTIDE SEQUENCE [LARGE SCALE GENOMIC DNA]</scope>
    <source>
        <strain evidence="1 2">M91</strain>
    </source>
</reference>
<dbReference type="SUPFAM" id="SSF53474">
    <property type="entry name" value="alpha/beta-Hydrolases"/>
    <property type="match status" value="1"/>
</dbReference>
<dbReference type="Gene3D" id="3.40.50.1820">
    <property type="entry name" value="alpha/beta hydrolase"/>
    <property type="match status" value="1"/>
</dbReference>